<dbReference type="PANTHER" id="PTHR21236:SF2">
    <property type="entry name" value="PROTEIN YIPF"/>
    <property type="match status" value="1"/>
</dbReference>
<evidence type="ECO:0000256" key="6">
    <source>
        <dbReference type="RuleBase" id="RU361264"/>
    </source>
</evidence>
<keyword evidence="3 6" id="KW-0812">Transmembrane</keyword>
<feature type="transmembrane region" description="Helical" evidence="6">
    <location>
        <begin position="130"/>
        <end position="150"/>
    </location>
</feature>
<feature type="transmembrane region" description="Helical" evidence="6">
    <location>
        <begin position="262"/>
        <end position="280"/>
    </location>
</feature>
<dbReference type="GO" id="GO:0030134">
    <property type="term" value="C:COPII-coated ER to Golgi transport vesicle"/>
    <property type="evidence" value="ECO:0007669"/>
    <property type="project" value="EnsemblFungi"/>
</dbReference>
<dbReference type="GO" id="GO:0005789">
    <property type="term" value="C:endoplasmic reticulum membrane"/>
    <property type="evidence" value="ECO:0007669"/>
    <property type="project" value="EnsemblFungi"/>
</dbReference>
<protein>
    <recommendedName>
        <fullName evidence="6">Protein YIP</fullName>
    </recommendedName>
</protein>
<keyword evidence="10" id="KW-1185">Reference proteome</keyword>
<name>A0A1L0FN83_9ASCO</name>
<evidence type="ECO:0000256" key="3">
    <source>
        <dbReference type="ARBA" id="ARBA00022692"/>
    </source>
</evidence>
<feature type="domain" description="Yip1" evidence="8">
    <location>
        <begin position="124"/>
        <end position="277"/>
    </location>
</feature>
<keyword evidence="5 6" id="KW-0472">Membrane</keyword>
<dbReference type="AlphaFoldDB" id="A0A1L0FN83"/>
<feature type="transmembrane region" description="Helical" evidence="6">
    <location>
        <begin position="198"/>
        <end position="224"/>
    </location>
</feature>
<evidence type="ECO:0000256" key="5">
    <source>
        <dbReference type="ARBA" id="ARBA00023136"/>
    </source>
</evidence>
<dbReference type="InterPro" id="IPR045231">
    <property type="entry name" value="Yip1/4-like"/>
</dbReference>
<dbReference type="GO" id="GO:0006888">
    <property type="term" value="P:endoplasmic reticulum to Golgi vesicle-mediated transport"/>
    <property type="evidence" value="ECO:0007669"/>
    <property type="project" value="EnsemblFungi"/>
</dbReference>
<feature type="transmembrane region" description="Helical" evidence="6">
    <location>
        <begin position="156"/>
        <end position="177"/>
    </location>
</feature>
<accession>A0A1L0FN83</accession>
<evidence type="ECO:0000313" key="10">
    <source>
        <dbReference type="Proteomes" id="UP000183365"/>
    </source>
</evidence>
<organism evidence="9 10">
    <name type="scientific">Hanseniaspora guilliermondii</name>
    <dbReference type="NCBI Taxonomy" id="56406"/>
    <lineage>
        <taxon>Eukaryota</taxon>
        <taxon>Fungi</taxon>
        <taxon>Dikarya</taxon>
        <taxon>Ascomycota</taxon>
        <taxon>Saccharomycotina</taxon>
        <taxon>Saccharomycetes</taxon>
        <taxon>Saccharomycodales</taxon>
        <taxon>Saccharomycodaceae</taxon>
        <taxon>Hanseniaspora</taxon>
    </lineage>
</organism>
<feature type="region of interest" description="Disordered" evidence="7">
    <location>
        <begin position="1"/>
        <end position="29"/>
    </location>
</feature>
<dbReference type="Pfam" id="PF04893">
    <property type="entry name" value="Yip1"/>
    <property type="match status" value="1"/>
</dbReference>
<evidence type="ECO:0000256" key="1">
    <source>
        <dbReference type="ARBA" id="ARBA00004141"/>
    </source>
</evidence>
<evidence type="ECO:0000259" key="8">
    <source>
        <dbReference type="Pfam" id="PF04893"/>
    </source>
</evidence>
<keyword evidence="4 6" id="KW-1133">Transmembrane helix</keyword>
<evidence type="ECO:0000256" key="4">
    <source>
        <dbReference type="ARBA" id="ARBA00022989"/>
    </source>
</evidence>
<gene>
    <name evidence="9" type="ORF">HGUI_03222</name>
</gene>
<comment type="subcellular location">
    <subcellularLocation>
        <location evidence="6">Golgi apparatus membrane</location>
        <topology evidence="6">Multi-pass membrane protein</topology>
    </subcellularLocation>
    <subcellularLocation>
        <location evidence="1">Membrane</location>
        <topology evidence="1">Multi-pass membrane protein</topology>
    </subcellularLocation>
</comment>
<proteinExistence type="inferred from homology"/>
<reference evidence="10" key="1">
    <citation type="submission" date="2016-11" db="EMBL/GenBank/DDBJ databases">
        <authorList>
            <person name="Guldener U."/>
        </authorList>
    </citation>
    <scope>NUCLEOTIDE SEQUENCE [LARGE SCALE GENOMIC DNA]</scope>
</reference>
<dbReference type="PANTHER" id="PTHR21236">
    <property type="entry name" value="GOLGI MEMBRANE PROTEIN YIP1"/>
    <property type="match status" value="1"/>
</dbReference>
<dbReference type="VEuPathDB" id="FungiDB:HGUI_03222"/>
<dbReference type="EMBL" id="FQNF01000074">
    <property type="protein sequence ID" value="SGZ41022.1"/>
    <property type="molecule type" value="Genomic_DNA"/>
</dbReference>
<feature type="transmembrane region" description="Helical" evidence="6">
    <location>
        <begin position="230"/>
        <end position="250"/>
    </location>
</feature>
<dbReference type="GO" id="GO:0048280">
    <property type="term" value="P:vesicle fusion with Golgi apparatus"/>
    <property type="evidence" value="ECO:0007669"/>
    <property type="project" value="EnsemblFungi"/>
</dbReference>
<comment type="similarity">
    <text evidence="2 6">Belongs to the YIP1 family.</text>
</comment>
<dbReference type="GO" id="GO:0005802">
    <property type="term" value="C:trans-Golgi network"/>
    <property type="evidence" value="ECO:0007669"/>
    <property type="project" value="TreeGrafter"/>
</dbReference>
<evidence type="ECO:0000256" key="7">
    <source>
        <dbReference type="SAM" id="MobiDB-lite"/>
    </source>
</evidence>
<sequence>MSFYGNNFNNGQSHQYSDNNQFYGNSSQHQFQSQYSAQAQVQMNQGSSFMQQSYIPSATDYSMGNSTPGITRNLDEVLPEGLFNALSTKGYSDEVSLMEELGINFEQIWHNTKKSVLMKNKNAASTIDDVDLAGPLFFVILFGALLYFYSGKLHFGYIYGVGMFGTVSIHALLKLMSNNTASTSYSNANEVKEASSSLYILQTCSILGYSFLPLCILSTIAMFMNLNTTIGIVISILSVVWSAVSSSGQFIKSLNMHNVRLLVAYPLFIFYSVFASMIVFG</sequence>
<evidence type="ECO:0000313" key="9">
    <source>
        <dbReference type="EMBL" id="SGZ41022.1"/>
    </source>
</evidence>
<dbReference type="GO" id="GO:0000139">
    <property type="term" value="C:Golgi membrane"/>
    <property type="evidence" value="ECO:0007669"/>
    <property type="project" value="UniProtKB-SubCell"/>
</dbReference>
<evidence type="ECO:0000256" key="2">
    <source>
        <dbReference type="ARBA" id="ARBA00010596"/>
    </source>
</evidence>
<dbReference type="OrthoDB" id="440385at2759"/>
<dbReference type="InterPro" id="IPR006977">
    <property type="entry name" value="Yip1_dom"/>
</dbReference>
<dbReference type="Proteomes" id="UP000183365">
    <property type="component" value="Unassembled WGS sequence"/>
</dbReference>